<keyword evidence="1" id="KW-0238">DNA-binding</keyword>
<dbReference type="GO" id="GO:0005681">
    <property type="term" value="C:spliceosomal complex"/>
    <property type="evidence" value="ECO:0007669"/>
    <property type="project" value="TreeGrafter"/>
</dbReference>
<keyword evidence="2" id="KW-0539">Nucleus</keyword>
<feature type="compositionally biased region" description="Polar residues" evidence="4">
    <location>
        <begin position="613"/>
        <end position="635"/>
    </location>
</feature>
<name>A0AA85IPA1_TRIRE</name>
<dbReference type="Pfam" id="PF11831">
    <property type="entry name" value="Myb_Cef"/>
    <property type="match status" value="1"/>
</dbReference>
<evidence type="ECO:0000256" key="4">
    <source>
        <dbReference type="SAM" id="MobiDB-lite"/>
    </source>
</evidence>
<feature type="region of interest" description="Disordered" evidence="4">
    <location>
        <begin position="528"/>
        <end position="570"/>
    </location>
</feature>
<accession>A0AA85IPA1</accession>
<feature type="coiled-coil region" evidence="3">
    <location>
        <begin position="396"/>
        <end position="430"/>
    </location>
</feature>
<proteinExistence type="predicted"/>
<evidence type="ECO:0000313" key="6">
    <source>
        <dbReference type="Proteomes" id="UP000050795"/>
    </source>
</evidence>
<evidence type="ECO:0000256" key="2">
    <source>
        <dbReference type="ARBA" id="ARBA00023242"/>
    </source>
</evidence>
<evidence type="ECO:0000256" key="3">
    <source>
        <dbReference type="SAM" id="Coils"/>
    </source>
</evidence>
<organism evidence="6 7">
    <name type="scientific">Trichobilharzia regenti</name>
    <name type="common">Nasal bird schistosome</name>
    <dbReference type="NCBI Taxonomy" id="157069"/>
    <lineage>
        <taxon>Eukaryota</taxon>
        <taxon>Metazoa</taxon>
        <taxon>Spiralia</taxon>
        <taxon>Lophotrochozoa</taxon>
        <taxon>Platyhelminthes</taxon>
        <taxon>Trematoda</taxon>
        <taxon>Digenea</taxon>
        <taxon>Strigeidida</taxon>
        <taxon>Schistosomatoidea</taxon>
        <taxon>Schistosomatidae</taxon>
        <taxon>Trichobilharzia</taxon>
    </lineage>
</organism>
<dbReference type="Proteomes" id="UP000050795">
    <property type="component" value="Unassembled WGS sequence"/>
</dbReference>
<keyword evidence="3" id="KW-0175">Coiled coil</keyword>
<sequence length="667" mass="73817">MAMIDTVTREAQNILALQQVQTPLKGGENTPLVGESDFSGTTPRLPSNLSTPNILLPSQIVGATPFRTPNIIENGTPNVLMGGGSNTPGPMRVGEQNGPVPMNTPLRNRLNINSSIDENNIDALDHQDGAAAGFYDITAVKTNLRKSLANLPTPKNNFEIFIPDENAVNGNDDDESAIGGGTVDMDQLEEDKGSAAKIPDQSDLDRQSEIERAKAAELEWSKRSQVVRRSLPRPSAVNHTVLRNMPGGGGGDSTNQPPQQEANMTDLQKAEELIKQEMVTMIHYDNLNNPPPNQLLDAAKQTLVTTGGVAPASQQRRYLQQLKATHESFLKDSPYEPFNPEDLKEAEKLLEEEMHVVRNGMGHGELSAEAYAKVWHECLSQVLYLPAHRRYTRANLVTKRDRIESHEKRLDQLRHLMAEEAKRAAKIEKKLRILLGGYQSRAQTLMKAIEESVDQIEQGYMELTTYERLHEQELCAIARRSDVLEADVERQQKRHADLQREYGRLIRIREEREADAFLASNMDLIGDSEMSTTTTTTNNGGVGGGSEANHSDSTSSSKMVNGGSGTTRKWIAVTQVEDVNNPDHSMRMMIDEDGEGEEDEEEEQTTNTVLTASNHLNNGNGDTNSLNHNDISSLNNEDHLTSDSESTTINVNMKVESVEQRQLIHPD</sequence>
<feature type="compositionally biased region" description="Polar residues" evidence="4">
    <location>
        <begin position="253"/>
        <end position="262"/>
    </location>
</feature>
<dbReference type="WBParaSite" id="TREG1_110670.1">
    <property type="protein sequence ID" value="TREG1_110670.1"/>
    <property type="gene ID" value="TREG1_110670"/>
</dbReference>
<evidence type="ECO:0000313" key="7">
    <source>
        <dbReference type="WBParaSite" id="TREG1_110670.1"/>
    </source>
</evidence>
<dbReference type="GO" id="GO:0000398">
    <property type="term" value="P:mRNA splicing, via spliceosome"/>
    <property type="evidence" value="ECO:0007669"/>
    <property type="project" value="InterPro"/>
</dbReference>
<dbReference type="AlphaFoldDB" id="A0AA85IPA1"/>
<feature type="region of interest" description="Disordered" evidence="4">
    <location>
        <begin position="239"/>
        <end position="262"/>
    </location>
</feature>
<dbReference type="PANTHER" id="PTHR45885:SF1">
    <property type="entry name" value="CELL DIVISION CYCLE 5-LIKE PROTEIN"/>
    <property type="match status" value="1"/>
</dbReference>
<dbReference type="PANTHER" id="PTHR45885">
    <property type="entry name" value="CELL DIVISION CYCLE 5-LIKE PROTEIN"/>
    <property type="match status" value="1"/>
</dbReference>
<keyword evidence="6" id="KW-1185">Reference proteome</keyword>
<dbReference type="InterPro" id="IPR047242">
    <property type="entry name" value="CDC5L/Cef1"/>
</dbReference>
<dbReference type="InterPro" id="IPR021786">
    <property type="entry name" value="Cdc5p/Cef1_C"/>
</dbReference>
<dbReference type="GO" id="GO:0000981">
    <property type="term" value="F:DNA-binding transcription factor activity, RNA polymerase II-specific"/>
    <property type="evidence" value="ECO:0007669"/>
    <property type="project" value="TreeGrafter"/>
</dbReference>
<reference evidence="7" key="2">
    <citation type="submission" date="2023-11" db="UniProtKB">
        <authorList>
            <consortium name="WormBaseParasite"/>
        </authorList>
    </citation>
    <scope>IDENTIFICATION</scope>
</reference>
<dbReference type="GO" id="GO:0000974">
    <property type="term" value="C:Prp19 complex"/>
    <property type="evidence" value="ECO:0007669"/>
    <property type="project" value="InterPro"/>
</dbReference>
<feature type="region of interest" description="Disordered" evidence="4">
    <location>
        <begin position="613"/>
        <end position="646"/>
    </location>
</feature>
<protein>
    <recommendedName>
        <fullName evidence="5">Pre-mRNA splicing factor component Cdc5p/Cef1 C-terminal domain-containing protein</fullName>
    </recommendedName>
</protein>
<evidence type="ECO:0000259" key="5">
    <source>
        <dbReference type="Pfam" id="PF11831"/>
    </source>
</evidence>
<reference evidence="6" key="1">
    <citation type="submission" date="2022-06" db="EMBL/GenBank/DDBJ databases">
        <authorList>
            <person name="Berger JAMES D."/>
            <person name="Berger JAMES D."/>
        </authorList>
    </citation>
    <scope>NUCLEOTIDE SEQUENCE [LARGE SCALE GENOMIC DNA]</scope>
</reference>
<evidence type="ECO:0000256" key="1">
    <source>
        <dbReference type="ARBA" id="ARBA00023125"/>
    </source>
</evidence>
<feature type="domain" description="Pre-mRNA splicing factor component Cdc5p/Cef1 C-terminal" evidence="5">
    <location>
        <begin position="63"/>
        <end position="368"/>
    </location>
</feature>
<dbReference type="GO" id="GO:0000977">
    <property type="term" value="F:RNA polymerase II transcription regulatory region sequence-specific DNA binding"/>
    <property type="evidence" value="ECO:0007669"/>
    <property type="project" value="TreeGrafter"/>
</dbReference>